<sequence>MSKAETNLSALSDSTTRTDVSKEMRAHAQEACALLKTLANEDRLMLLCQLVAGTYHVGELEALLGIRQPTLSQQLGILRKEGLVQTERKGKFMYYSIAEGHALRVMQTLWEIFCAKTE</sequence>
<dbReference type="EMBL" id="PQSP01000001">
    <property type="protein sequence ID" value="RUS67802.1"/>
    <property type="molecule type" value="Genomic_DNA"/>
</dbReference>
<dbReference type="InterPro" id="IPR036390">
    <property type="entry name" value="WH_DNA-bd_sf"/>
</dbReference>
<dbReference type="GO" id="GO:0003677">
    <property type="term" value="F:DNA binding"/>
    <property type="evidence" value="ECO:0007669"/>
    <property type="project" value="UniProtKB-KW"/>
</dbReference>
<feature type="domain" description="HTH arsR-type" evidence="5">
    <location>
        <begin position="23"/>
        <end position="117"/>
    </location>
</feature>
<feature type="region of interest" description="Disordered" evidence="4">
    <location>
        <begin position="1"/>
        <end position="22"/>
    </location>
</feature>
<evidence type="ECO:0000259" key="5">
    <source>
        <dbReference type="PROSITE" id="PS50987"/>
    </source>
</evidence>
<dbReference type="Proteomes" id="UP000286947">
    <property type="component" value="Unassembled WGS sequence"/>
</dbReference>
<dbReference type="SUPFAM" id="SSF46785">
    <property type="entry name" value="Winged helix' DNA-binding domain"/>
    <property type="match status" value="1"/>
</dbReference>
<protein>
    <submittedName>
        <fullName evidence="6">Biofilm growth-associated repressor</fullName>
    </submittedName>
</protein>
<dbReference type="PROSITE" id="PS50987">
    <property type="entry name" value="HTH_ARSR_2"/>
    <property type="match status" value="1"/>
</dbReference>
<dbReference type="PRINTS" id="PR00778">
    <property type="entry name" value="HTHARSR"/>
</dbReference>
<dbReference type="GO" id="GO:0003700">
    <property type="term" value="F:DNA-binding transcription factor activity"/>
    <property type="evidence" value="ECO:0007669"/>
    <property type="project" value="InterPro"/>
</dbReference>
<dbReference type="NCBIfam" id="NF033788">
    <property type="entry name" value="HTH_metalloreg"/>
    <property type="match status" value="1"/>
</dbReference>
<dbReference type="InterPro" id="IPR036388">
    <property type="entry name" value="WH-like_DNA-bd_sf"/>
</dbReference>
<gene>
    <name evidence="6" type="primary">bigR</name>
    <name evidence="6" type="ORF">CUZ56_00281</name>
</gene>
<dbReference type="PANTHER" id="PTHR43132">
    <property type="entry name" value="ARSENICAL RESISTANCE OPERON REPRESSOR ARSR-RELATED"/>
    <property type="match status" value="1"/>
</dbReference>
<keyword evidence="2" id="KW-0238">DNA-binding</keyword>
<dbReference type="PANTHER" id="PTHR43132:SF2">
    <property type="entry name" value="ARSENICAL RESISTANCE OPERON REPRESSOR ARSR-RELATED"/>
    <property type="match status" value="1"/>
</dbReference>
<keyword evidence="3" id="KW-0804">Transcription</keyword>
<dbReference type="Gene3D" id="1.10.10.10">
    <property type="entry name" value="Winged helix-like DNA-binding domain superfamily/Winged helix DNA-binding domain"/>
    <property type="match status" value="1"/>
</dbReference>
<dbReference type="InterPro" id="IPR001845">
    <property type="entry name" value="HTH_ArsR_DNA-bd_dom"/>
</dbReference>
<evidence type="ECO:0000256" key="4">
    <source>
        <dbReference type="SAM" id="MobiDB-lite"/>
    </source>
</evidence>
<feature type="compositionally biased region" description="Polar residues" evidence="4">
    <location>
        <begin position="1"/>
        <end position="18"/>
    </location>
</feature>
<reference evidence="6 7" key="1">
    <citation type="submission" date="2018-01" db="EMBL/GenBank/DDBJ databases">
        <title>Saezia sanguinis gen. nov., sp. nov., in the order Burkholderiales isolated from human blood.</title>
        <authorList>
            <person name="Medina-Pascual M.J."/>
            <person name="Valdezate S."/>
            <person name="Monzon S."/>
            <person name="Cuesta I."/>
            <person name="Carrasco G."/>
            <person name="Villalon P."/>
            <person name="Saez-Nieto J.A."/>
        </authorList>
    </citation>
    <scope>NUCLEOTIDE SEQUENCE [LARGE SCALE GENOMIC DNA]</scope>
    <source>
        <strain evidence="6 7">CNM695-12</strain>
    </source>
</reference>
<accession>A0A433SGG3</accession>
<comment type="caution">
    <text evidence="6">The sequence shown here is derived from an EMBL/GenBank/DDBJ whole genome shotgun (WGS) entry which is preliminary data.</text>
</comment>
<evidence type="ECO:0000313" key="7">
    <source>
        <dbReference type="Proteomes" id="UP000286947"/>
    </source>
</evidence>
<dbReference type="InterPro" id="IPR051011">
    <property type="entry name" value="Metal_resp_trans_reg"/>
</dbReference>
<organism evidence="6 7">
    <name type="scientific">Saezia sanguinis</name>
    <dbReference type="NCBI Taxonomy" id="1965230"/>
    <lineage>
        <taxon>Bacteria</taxon>
        <taxon>Pseudomonadati</taxon>
        <taxon>Pseudomonadota</taxon>
        <taxon>Betaproteobacteria</taxon>
        <taxon>Burkholderiales</taxon>
        <taxon>Saeziaceae</taxon>
        <taxon>Saezia</taxon>
    </lineage>
</organism>
<keyword evidence="7" id="KW-1185">Reference proteome</keyword>
<dbReference type="InterPro" id="IPR011991">
    <property type="entry name" value="ArsR-like_HTH"/>
</dbReference>
<proteinExistence type="predicted"/>
<keyword evidence="1" id="KW-0805">Transcription regulation</keyword>
<name>A0A433SGG3_9BURK</name>
<evidence type="ECO:0000256" key="2">
    <source>
        <dbReference type="ARBA" id="ARBA00023125"/>
    </source>
</evidence>
<dbReference type="Pfam" id="PF01022">
    <property type="entry name" value="HTH_5"/>
    <property type="match status" value="1"/>
</dbReference>
<dbReference type="CDD" id="cd00090">
    <property type="entry name" value="HTH_ARSR"/>
    <property type="match status" value="1"/>
</dbReference>
<evidence type="ECO:0000313" key="6">
    <source>
        <dbReference type="EMBL" id="RUS67802.1"/>
    </source>
</evidence>
<evidence type="ECO:0000256" key="1">
    <source>
        <dbReference type="ARBA" id="ARBA00023015"/>
    </source>
</evidence>
<dbReference type="OrthoDB" id="5296924at2"/>
<dbReference type="AlphaFoldDB" id="A0A433SGG3"/>
<evidence type="ECO:0000256" key="3">
    <source>
        <dbReference type="ARBA" id="ARBA00023163"/>
    </source>
</evidence>
<dbReference type="SMART" id="SM00418">
    <property type="entry name" value="HTH_ARSR"/>
    <property type="match status" value="1"/>
</dbReference>